<dbReference type="SUPFAM" id="SSF53448">
    <property type="entry name" value="Nucleotide-diphospho-sugar transferases"/>
    <property type="match status" value="1"/>
</dbReference>
<sequence>MAFPKRYFAIVAVAAAILLYLARTQNYDSWTSEPGGRIPVYSADAAPYTAAIVYLVSVMPGPRSPDRLLQSIPLMQKNIPWQHKWPVLLLHAGMYDTAESQLEFLSRLRDSSEQHGLTPEATEGLLGRIEFITTHHDLPEGIPADGVADNPIWSGEWPAYHHMCAFFSYKIFNHPRIKDLTYYLRLDDDSYVRAPGACFDPFEYMHIHNKSFAFRDDPVDAGWVTEGMWPFVSNYAQNHPEVESTLVHNGWQWPGGRFWPGPSHKFGEGVNFPSFETNFDLVKVSRFRTPEMMEFLHELASDPRRFYWQRWGDAPVRAAEVYMFLDVAEEIHRMCEIPYAHKDRPFEDCECVPLAG</sequence>
<dbReference type="AlphaFoldDB" id="A0A8H7CUT4"/>
<accession>A0A8H7CUT4</accession>
<evidence type="ECO:0000313" key="4">
    <source>
        <dbReference type="Proteomes" id="UP000620124"/>
    </source>
</evidence>
<dbReference type="EMBL" id="JACAZI010000011">
    <property type="protein sequence ID" value="KAF7349032.1"/>
    <property type="molecule type" value="Genomic_DNA"/>
</dbReference>
<dbReference type="OrthoDB" id="439943at2759"/>
<comment type="caution">
    <text evidence="3">The sequence shown here is derived from an EMBL/GenBank/DDBJ whole genome shotgun (WGS) entry which is preliminary data.</text>
</comment>
<evidence type="ECO:0000256" key="2">
    <source>
        <dbReference type="ARBA" id="ARBA00022679"/>
    </source>
</evidence>
<dbReference type="GO" id="GO:0000026">
    <property type="term" value="F:alpha-1,2-mannosyltransferase activity"/>
    <property type="evidence" value="ECO:0007669"/>
    <property type="project" value="TreeGrafter"/>
</dbReference>
<keyword evidence="4" id="KW-1185">Reference proteome</keyword>
<dbReference type="PANTHER" id="PTHR31121:SF6">
    <property type="entry name" value="ALPHA-1,2 MANNOSYLTRANSFERASE KTR1"/>
    <property type="match status" value="1"/>
</dbReference>
<name>A0A8H7CUT4_9AGAR</name>
<evidence type="ECO:0000256" key="1">
    <source>
        <dbReference type="ARBA" id="ARBA00007677"/>
    </source>
</evidence>
<dbReference type="InterPro" id="IPR002685">
    <property type="entry name" value="Glyco_trans_15"/>
</dbReference>
<dbReference type="GO" id="GO:0005794">
    <property type="term" value="C:Golgi apparatus"/>
    <property type="evidence" value="ECO:0007669"/>
    <property type="project" value="TreeGrafter"/>
</dbReference>
<dbReference type="Proteomes" id="UP000620124">
    <property type="component" value="Unassembled WGS sequence"/>
</dbReference>
<gene>
    <name evidence="3" type="ORF">MVEN_01424700</name>
</gene>
<dbReference type="PANTHER" id="PTHR31121">
    <property type="entry name" value="ALPHA-1,2 MANNOSYLTRANSFERASE KTR1"/>
    <property type="match status" value="1"/>
</dbReference>
<organism evidence="3 4">
    <name type="scientific">Mycena venus</name>
    <dbReference type="NCBI Taxonomy" id="2733690"/>
    <lineage>
        <taxon>Eukaryota</taxon>
        <taxon>Fungi</taxon>
        <taxon>Dikarya</taxon>
        <taxon>Basidiomycota</taxon>
        <taxon>Agaricomycotina</taxon>
        <taxon>Agaricomycetes</taxon>
        <taxon>Agaricomycetidae</taxon>
        <taxon>Agaricales</taxon>
        <taxon>Marasmiineae</taxon>
        <taxon>Mycenaceae</taxon>
        <taxon>Mycena</taxon>
    </lineage>
</organism>
<dbReference type="Gene3D" id="3.90.550.10">
    <property type="entry name" value="Spore Coat Polysaccharide Biosynthesis Protein SpsA, Chain A"/>
    <property type="match status" value="1"/>
</dbReference>
<protein>
    <submittedName>
        <fullName evidence="3">Glycosyltransferase family 15 protein</fullName>
    </submittedName>
</protein>
<comment type="similarity">
    <text evidence="1">Belongs to the glycosyltransferase 15 family.</text>
</comment>
<keyword evidence="2 3" id="KW-0808">Transferase</keyword>
<proteinExistence type="inferred from homology"/>
<reference evidence="3" key="1">
    <citation type="submission" date="2020-05" db="EMBL/GenBank/DDBJ databases">
        <title>Mycena genomes resolve the evolution of fungal bioluminescence.</title>
        <authorList>
            <person name="Tsai I.J."/>
        </authorList>
    </citation>
    <scope>NUCLEOTIDE SEQUENCE</scope>
    <source>
        <strain evidence="3">CCC161011</strain>
    </source>
</reference>
<dbReference type="GO" id="GO:0000032">
    <property type="term" value="P:cell wall mannoprotein biosynthetic process"/>
    <property type="evidence" value="ECO:0007669"/>
    <property type="project" value="TreeGrafter"/>
</dbReference>
<dbReference type="GO" id="GO:0006487">
    <property type="term" value="P:protein N-linked glycosylation"/>
    <property type="evidence" value="ECO:0007669"/>
    <property type="project" value="TreeGrafter"/>
</dbReference>
<evidence type="ECO:0000313" key="3">
    <source>
        <dbReference type="EMBL" id="KAF7349032.1"/>
    </source>
</evidence>
<dbReference type="GO" id="GO:0016020">
    <property type="term" value="C:membrane"/>
    <property type="evidence" value="ECO:0007669"/>
    <property type="project" value="InterPro"/>
</dbReference>
<dbReference type="InterPro" id="IPR029044">
    <property type="entry name" value="Nucleotide-diphossugar_trans"/>
</dbReference>
<dbReference type="Pfam" id="PF01793">
    <property type="entry name" value="Glyco_transf_15"/>
    <property type="match status" value="1"/>
</dbReference>